<name>A0ABX2N5I0_9SPHN</name>
<keyword evidence="8" id="KW-1185">Reference proteome</keyword>
<dbReference type="SUPFAM" id="SSF51445">
    <property type="entry name" value="(Trans)glycosidases"/>
    <property type="match status" value="1"/>
</dbReference>
<keyword evidence="3" id="KW-0378">Hydrolase</keyword>
<organism evidence="7 8">
    <name type="scientific">Parasphingorhabdus flavimaris</name>
    <dbReference type="NCBI Taxonomy" id="266812"/>
    <lineage>
        <taxon>Bacteria</taxon>
        <taxon>Pseudomonadati</taxon>
        <taxon>Pseudomonadota</taxon>
        <taxon>Alphaproteobacteria</taxon>
        <taxon>Sphingomonadales</taxon>
        <taxon>Sphingomonadaceae</taxon>
        <taxon>Parasphingorhabdus</taxon>
    </lineage>
</organism>
<evidence type="ECO:0000256" key="1">
    <source>
        <dbReference type="ARBA" id="ARBA00001678"/>
    </source>
</evidence>
<comment type="catalytic activity">
    <reaction evidence="1">
        <text>Random hydrolysis of (1-&gt;4)-beta-D-mannosidic linkages in mannans, galactomannans and glucomannans.</text>
        <dbReference type="EC" id="3.2.1.78"/>
    </reaction>
</comment>
<dbReference type="InterPro" id="IPR045053">
    <property type="entry name" value="MAN-like"/>
</dbReference>
<sequence length="441" mass="49589">MIKTTRRQILAAGVSVPLLSLAGCSPASSAVPDFVKRKGSRLTLDDKTYRFVGANLWYGAYLGADAAYGDRPRLVRELDRLKALGITNLRIMASAEEGPLKAGIKPGFRTRDSWNETLFEGLDYCMAEMAKRDMKAVLCLTNFWEWSGGMMTYLHYATGEYVDMNDPAHPWPEFPDRNSDFYRSEEAIGLYHDHVRHMVGRTNKVTGQRYSDDPALMSWQLCNEPRPGVTPEVIDRALPDYYAWIGATAKLIRSIDGNHLLSLGQEGTTASAGREDVFVEAHREMDYLTAHIWPLNWGWVDGKDLAGTWDAGAAKVADYIDTHVRLATEMGKPLVFEEFGFPRDGELYDPEIPTTFRERFYAMIYQAVEDSVASGGPVAGSNFWAWNGEARAAHDDRRFHRGDTAYMGDPPHEPQGWYGIFDRDASMHDVIKAHGAEIRKN</sequence>
<dbReference type="Gene3D" id="3.20.20.80">
    <property type="entry name" value="Glycosidases"/>
    <property type="match status" value="1"/>
</dbReference>
<dbReference type="InterPro" id="IPR001547">
    <property type="entry name" value="Glyco_hydro_5"/>
</dbReference>
<dbReference type="Proteomes" id="UP000652427">
    <property type="component" value="Unassembled WGS sequence"/>
</dbReference>
<dbReference type="Pfam" id="PF26410">
    <property type="entry name" value="GH5_mannosidase"/>
    <property type="match status" value="1"/>
</dbReference>
<evidence type="ECO:0000256" key="4">
    <source>
        <dbReference type="ARBA" id="ARBA00023295"/>
    </source>
</evidence>
<reference evidence="7 8" key="1">
    <citation type="submission" date="2020-06" db="EMBL/GenBank/DDBJ databases">
        <authorList>
            <person name="Kim S.-J."/>
            <person name="Park S.-J."/>
        </authorList>
    </citation>
    <scope>NUCLEOTIDE SEQUENCE [LARGE SCALE GENOMIC DNA]</scope>
    <source>
        <strain evidence="7 8">SW-151</strain>
    </source>
</reference>
<dbReference type="InterPro" id="IPR017853">
    <property type="entry name" value="GH"/>
</dbReference>
<dbReference type="PROSITE" id="PS51257">
    <property type="entry name" value="PROKAR_LIPOPROTEIN"/>
    <property type="match status" value="1"/>
</dbReference>
<keyword evidence="5" id="KW-0732">Signal</keyword>
<feature type="signal peptide" evidence="5">
    <location>
        <begin position="1"/>
        <end position="29"/>
    </location>
</feature>
<evidence type="ECO:0000256" key="2">
    <source>
        <dbReference type="ARBA" id="ARBA00012706"/>
    </source>
</evidence>
<dbReference type="RefSeq" id="WP_176280428.1">
    <property type="nucleotide sequence ID" value="NZ_JABWMH010000004.1"/>
</dbReference>
<dbReference type="PANTHER" id="PTHR31451:SF40">
    <property type="entry name" value="GLYCOSIDE HYDROLASE FAMILY 5 DOMAIN-CONTAINING PROTEIN"/>
    <property type="match status" value="1"/>
</dbReference>
<dbReference type="PANTHER" id="PTHR31451">
    <property type="match status" value="1"/>
</dbReference>
<evidence type="ECO:0000313" key="7">
    <source>
        <dbReference type="EMBL" id="NVD28986.1"/>
    </source>
</evidence>
<dbReference type="EC" id="3.2.1.78" evidence="2"/>
<evidence type="ECO:0000256" key="5">
    <source>
        <dbReference type="SAM" id="SignalP"/>
    </source>
</evidence>
<dbReference type="EMBL" id="JABWMH010000004">
    <property type="protein sequence ID" value="NVD28986.1"/>
    <property type="molecule type" value="Genomic_DNA"/>
</dbReference>
<evidence type="ECO:0000256" key="3">
    <source>
        <dbReference type="ARBA" id="ARBA00022801"/>
    </source>
</evidence>
<comment type="caution">
    <text evidence="7">The sequence shown here is derived from an EMBL/GenBank/DDBJ whole genome shotgun (WGS) entry which is preliminary data.</text>
</comment>
<proteinExistence type="predicted"/>
<feature type="domain" description="Glycoside hydrolase family 5" evidence="6">
    <location>
        <begin position="33"/>
        <end position="440"/>
    </location>
</feature>
<keyword evidence="4" id="KW-0326">Glycosidase</keyword>
<gene>
    <name evidence="7" type="ORF">HUO14_13875</name>
</gene>
<evidence type="ECO:0000259" key="6">
    <source>
        <dbReference type="Pfam" id="PF26410"/>
    </source>
</evidence>
<protein>
    <recommendedName>
        <fullName evidence="2">mannan endo-1,4-beta-mannosidase</fullName>
        <ecNumber evidence="2">3.2.1.78</ecNumber>
    </recommendedName>
</protein>
<evidence type="ECO:0000313" key="8">
    <source>
        <dbReference type="Proteomes" id="UP000652427"/>
    </source>
</evidence>
<feature type="chain" id="PRO_5045539795" description="mannan endo-1,4-beta-mannosidase" evidence="5">
    <location>
        <begin position="30"/>
        <end position="441"/>
    </location>
</feature>
<accession>A0ABX2N5I0</accession>